<dbReference type="STRING" id="1453999.AW06_001603"/>
<evidence type="ECO:0000313" key="3">
    <source>
        <dbReference type="EMBL" id="KFB77367.1"/>
    </source>
</evidence>
<dbReference type="PANTHER" id="PTHR34700">
    <property type="entry name" value="POTASSIUM BINDING PROTEIN KBP"/>
    <property type="match status" value="1"/>
</dbReference>
<organism evidence="3 4">
    <name type="scientific">Candidatus Accumulibacter cognatus</name>
    <dbReference type="NCBI Taxonomy" id="2954383"/>
    <lineage>
        <taxon>Bacteria</taxon>
        <taxon>Pseudomonadati</taxon>
        <taxon>Pseudomonadota</taxon>
        <taxon>Betaproteobacteria</taxon>
        <taxon>Candidatus Accumulibacter</taxon>
    </lineage>
</organism>
<reference evidence="3" key="1">
    <citation type="submission" date="2014-02" db="EMBL/GenBank/DDBJ databases">
        <title>Expanding our view of genomic diversity in Candidatus Accumulibacter clades.</title>
        <authorList>
            <person name="Skennerton C.T."/>
            <person name="Barr J.J."/>
            <person name="Slater F.R."/>
            <person name="Bond P.L."/>
            <person name="Tyson G.W."/>
        </authorList>
    </citation>
    <scope>NUCLEOTIDE SEQUENCE [LARGE SCALE GENOMIC DNA]</scope>
</reference>
<dbReference type="AlphaFoldDB" id="A0A080M7U1"/>
<evidence type="ECO:0000313" key="4">
    <source>
        <dbReference type="Proteomes" id="UP000021315"/>
    </source>
</evidence>
<sequence>MTVWDRNLDREFPNRSYEDNTMIRIMSAFILAMISALCGAVGQEIQLAEGAPNRHIVVPGDTLWGLAGKFLKEPWRWPEIWRMNEEEISNPHRIYPGDVIVLERDVQGTPRLRLQSIRLVPQIYSTGVKDEIPAIPPNLIRPFLSDPLIVEVSSLDRAARIVATQQDRVYLGNGDLAYVAGADPSRPDWQIYRNGRPLHDPDNNQILGYEAFYLGTARQLEPGNPATFEVVTMKQEIGRGDRLLPAIRPPLVAYVPHKPRFQVNGRVISVYGGVDTAGRGSIVTLNRGARDGIEIGHVLALERNRTVVERDENDTKVRVPIPPERIGLLFVFRIFERLSYGLVVQSESTVDVNDFARTP</sequence>
<dbReference type="Proteomes" id="UP000021315">
    <property type="component" value="Unassembled WGS sequence"/>
</dbReference>
<dbReference type="Pfam" id="PF01476">
    <property type="entry name" value="LysM"/>
    <property type="match status" value="1"/>
</dbReference>
<gene>
    <name evidence="3" type="ORF">AW06_001603</name>
</gene>
<dbReference type="PROSITE" id="PS51782">
    <property type="entry name" value="LYSM"/>
    <property type="match status" value="1"/>
</dbReference>
<protein>
    <submittedName>
        <fullName evidence="3">LysM domain/BON superfamily protein</fullName>
    </submittedName>
</protein>
<dbReference type="SUPFAM" id="SSF54106">
    <property type="entry name" value="LysM domain"/>
    <property type="match status" value="1"/>
</dbReference>
<evidence type="ECO:0000259" key="2">
    <source>
        <dbReference type="PROSITE" id="PS51782"/>
    </source>
</evidence>
<comment type="caution">
    <text evidence="3">The sequence shown here is derived from an EMBL/GenBank/DDBJ whole genome shotgun (WGS) entry which is preliminary data.</text>
</comment>
<proteinExistence type="predicted"/>
<dbReference type="EMBL" id="JDST02000030">
    <property type="protein sequence ID" value="KFB77367.1"/>
    <property type="molecule type" value="Genomic_DNA"/>
</dbReference>
<keyword evidence="1" id="KW-0472">Membrane</keyword>
<name>A0A080M7U1_9PROT</name>
<evidence type="ECO:0000256" key="1">
    <source>
        <dbReference type="SAM" id="Phobius"/>
    </source>
</evidence>
<keyword evidence="1" id="KW-0812">Transmembrane</keyword>
<keyword evidence="1" id="KW-1133">Transmembrane helix</keyword>
<keyword evidence="4" id="KW-1185">Reference proteome</keyword>
<feature type="transmembrane region" description="Helical" evidence="1">
    <location>
        <begin position="21"/>
        <end position="42"/>
    </location>
</feature>
<dbReference type="PANTHER" id="PTHR34700:SF4">
    <property type="entry name" value="PHAGE-LIKE ELEMENT PBSX PROTEIN XKDP"/>
    <property type="match status" value="1"/>
</dbReference>
<dbReference type="InterPro" id="IPR018392">
    <property type="entry name" value="LysM"/>
</dbReference>
<dbReference type="InterPro" id="IPR052196">
    <property type="entry name" value="Bact_Kbp"/>
</dbReference>
<dbReference type="CDD" id="cd00118">
    <property type="entry name" value="LysM"/>
    <property type="match status" value="1"/>
</dbReference>
<dbReference type="Gene3D" id="3.10.350.10">
    <property type="entry name" value="LysM domain"/>
    <property type="match status" value="1"/>
</dbReference>
<dbReference type="InterPro" id="IPR036779">
    <property type="entry name" value="LysM_dom_sf"/>
</dbReference>
<accession>A0A080M7U1</accession>
<dbReference type="SMART" id="SM00257">
    <property type="entry name" value="LysM"/>
    <property type="match status" value="1"/>
</dbReference>
<feature type="domain" description="LysM" evidence="2">
    <location>
        <begin position="53"/>
        <end position="102"/>
    </location>
</feature>